<evidence type="ECO:0000256" key="2">
    <source>
        <dbReference type="ARBA" id="ARBA00022603"/>
    </source>
</evidence>
<dbReference type="GO" id="GO:0031591">
    <property type="term" value="P:wybutosine biosynthetic process"/>
    <property type="evidence" value="ECO:0007669"/>
    <property type="project" value="InterPro"/>
</dbReference>
<dbReference type="Gene3D" id="3.30.1960.10">
    <property type="entry name" value="tRNA wybutosine-synthesizing-like"/>
    <property type="match status" value="1"/>
</dbReference>
<dbReference type="STRING" id="399550.Smar_0446"/>
<evidence type="ECO:0000256" key="7">
    <source>
        <dbReference type="HAMAP-Rule" id="MF_00266"/>
    </source>
</evidence>
<dbReference type="RefSeq" id="WP_011838748.1">
    <property type="nucleotide sequence ID" value="NC_009033.1"/>
</dbReference>
<comment type="catalytic activity">
    <reaction evidence="7">
        <text>4-demethyl-7-[(3S)-3-amino-3-carboxypropyl]wyosine(37) in tRNA(Phe) + S-adenosyl-L-methionine = 7-[(3S)-3-amino-3-carboxypropyl]wyosine(37) in tRNA(Phe) + S-adenosyl-L-homocysteine + H(+)</text>
        <dbReference type="Rhea" id="RHEA:36635"/>
        <dbReference type="Rhea" id="RHEA-COMP:10378"/>
        <dbReference type="Rhea" id="RHEA-COMP:10379"/>
        <dbReference type="ChEBI" id="CHEBI:15378"/>
        <dbReference type="ChEBI" id="CHEBI:57856"/>
        <dbReference type="ChEBI" id="CHEBI:59789"/>
        <dbReference type="ChEBI" id="CHEBI:73543"/>
        <dbReference type="ChEBI" id="CHEBI:73550"/>
        <dbReference type="EC" id="2.1.1.282"/>
    </reaction>
</comment>
<keyword evidence="4 7" id="KW-0949">S-adenosyl-L-methionine</keyword>
<dbReference type="AlphaFoldDB" id="A3DLP7"/>
<dbReference type="NCBIfam" id="NF003263">
    <property type="entry name" value="PRK04235.1-1"/>
    <property type="match status" value="1"/>
</dbReference>
<dbReference type="OrthoDB" id="19299at2157"/>
<dbReference type="EMBL" id="CP000575">
    <property type="protein sequence ID" value="ABN69557.1"/>
    <property type="molecule type" value="Genomic_DNA"/>
</dbReference>
<evidence type="ECO:0000313" key="9">
    <source>
        <dbReference type="EMBL" id="ABN69557.1"/>
    </source>
</evidence>
<dbReference type="PANTHER" id="PTHR48418">
    <property type="entry name" value="TRNA WYBUTOSINE-SYNTHESIZING PROTEIN 3"/>
    <property type="match status" value="1"/>
</dbReference>
<keyword evidence="5 7" id="KW-0819">tRNA processing</keyword>
<gene>
    <name evidence="7" type="primary">taw3</name>
    <name evidence="9" type="ordered locus">Smar_0446</name>
</gene>
<dbReference type="HAMAP" id="MF_00266">
    <property type="entry name" value="TYW3_archaea"/>
    <property type="match status" value="1"/>
</dbReference>
<accession>A3DLP7</accession>
<dbReference type="InterPro" id="IPR036602">
    <property type="entry name" value="tRNA_yW-synthesising-like_sf"/>
</dbReference>
<dbReference type="GO" id="GO:0030488">
    <property type="term" value="P:tRNA methylation"/>
    <property type="evidence" value="ECO:0007669"/>
    <property type="project" value="InterPro"/>
</dbReference>
<feature type="domain" description="tRNA wybutosine-synthesizing protein" evidence="8">
    <location>
        <begin position="13"/>
        <end position="195"/>
    </location>
</feature>
<dbReference type="PANTHER" id="PTHR48418:SF1">
    <property type="entry name" value="TRNA WYBUTOSINE-SYNTHESIZING PROTEIN 3"/>
    <property type="match status" value="1"/>
</dbReference>
<dbReference type="InterPro" id="IPR003827">
    <property type="entry name" value="tRNA_yW-synthesising"/>
</dbReference>
<dbReference type="HOGENOM" id="CLU_047426_2_1_2"/>
<sequence>MDFKINLSAWRRRKIEFWNRLWEDLEIGYLDEDLIGILLILNTDINIYTLSSCSGRITVSDSTYPWSREESSVVFKKHVPITINEVLDVLKKPVVRRLWLNSTGPILHLSTNSLEYADKILSMARKAGLKHSGIISMNPDKGYIIELTSGVKISHLLRSQNILLAKEDSLEEIVKVANEVLLEGKKVLIRMFKVFRSELPWNPDDNIISDLKSRGIDIDKYDPYKIYRKYIRLNNI</sequence>
<dbReference type="InterPro" id="IPR022908">
    <property type="entry name" value="Taw3"/>
</dbReference>
<dbReference type="Pfam" id="PF02676">
    <property type="entry name" value="TYW3"/>
    <property type="match status" value="1"/>
</dbReference>
<evidence type="ECO:0000256" key="1">
    <source>
        <dbReference type="ARBA" id="ARBA00008569"/>
    </source>
</evidence>
<evidence type="ECO:0000256" key="5">
    <source>
        <dbReference type="ARBA" id="ARBA00022694"/>
    </source>
</evidence>
<name>A3DLP7_STAMF</name>
<evidence type="ECO:0000259" key="8">
    <source>
        <dbReference type="Pfam" id="PF02676"/>
    </source>
</evidence>
<dbReference type="GeneID" id="4906565"/>
<protein>
    <recommendedName>
        <fullName evidence="6 7">tRNA(Phe) 7-((3-amino-3-carboxypropyl)-4-demethylwyosine(37)-N(4))-methyltransferase</fullName>
        <ecNumber evidence="7">2.1.1.282</ecNumber>
    </recommendedName>
    <alternativeName>
        <fullName evidence="7">tRNA wyosine derivatives biosynthesis protein Taw3</fullName>
    </alternativeName>
</protein>
<reference evidence="9 10" key="2">
    <citation type="journal article" date="2009" name="Stand. Genomic Sci.">
        <title>Complete genome sequence of Staphylothermus marinus Stetter and Fiala 1986 type strain F1.</title>
        <authorList>
            <person name="Anderson I.J."/>
            <person name="Sun H."/>
            <person name="Lapidus A."/>
            <person name="Copeland A."/>
            <person name="Glavina Del Rio T."/>
            <person name="Tice H."/>
            <person name="Dalin E."/>
            <person name="Lucas S."/>
            <person name="Barry K."/>
            <person name="Land M."/>
            <person name="Richardson P."/>
            <person name="Huber H."/>
            <person name="Kyrpides N.C."/>
        </authorList>
    </citation>
    <scope>NUCLEOTIDE SEQUENCE [LARGE SCALE GENOMIC DNA]</scope>
    <source>
        <strain evidence="10">ATCC 43588 / DSM 3639 / JCM 9404 / F1</strain>
    </source>
</reference>
<evidence type="ECO:0000256" key="3">
    <source>
        <dbReference type="ARBA" id="ARBA00022679"/>
    </source>
</evidence>
<comment type="similarity">
    <text evidence="1 7">Belongs to the TYW3 family.</text>
</comment>
<reference evidence="10" key="1">
    <citation type="journal article" date="2009" name="BMC Genomics">
        <title>The complete genome sequence of Staphylothermus marinus reveals differences in sulfur metabolism among heterotrophic Crenarchaeota.</title>
        <authorList>
            <person name="Anderson I.J."/>
            <person name="Dharmarajan L."/>
            <person name="Rodriguez J."/>
            <person name="Hooper S."/>
            <person name="Porat I."/>
            <person name="Ulrich L.E."/>
            <person name="Elkins J.G."/>
            <person name="Mavromatis K."/>
            <person name="Sun H."/>
            <person name="Land M."/>
            <person name="Lapidus A."/>
            <person name="Lucas S."/>
            <person name="Barry K."/>
            <person name="Huber H."/>
            <person name="Zhulin I.B."/>
            <person name="Whitman W.B."/>
            <person name="Mukhopadhyay B."/>
            <person name="Woese C."/>
            <person name="Bristow J."/>
            <person name="Kyrpides N."/>
        </authorList>
    </citation>
    <scope>NUCLEOTIDE SEQUENCE [LARGE SCALE GENOMIC DNA]</scope>
    <source>
        <strain evidence="10">ATCC 43588 / DSM 3639 / JCM 9404 / F1</strain>
    </source>
</reference>
<dbReference type="GO" id="GO:0008175">
    <property type="term" value="F:tRNA methyltransferase activity"/>
    <property type="evidence" value="ECO:0007669"/>
    <property type="project" value="InterPro"/>
</dbReference>
<dbReference type="KEGG" id="smr:Smar_0446"/>
<evidence type="ECO:0000256" key="4">
    <source>
        <dbReference type="ARBA" id="ARBA00022691"/>
    </source>
</evidence>
<evidence type="ECO:0000313" key="10">
    <source>
        <dbReference type="Proteomes" id="UP000000254"/>
    </source>
</evidence>
<dbReference type="eggNOG" id="arCOG04156">
    <property type="taxonomic scope" value="Archaea"/>
</dbReference>
<keyword evidence="3 7" id="KW-0808">Transferase</keyword>
<evidence type="ECO:0000256" key="6">
    <source>
        <dbReference type="ARBA" id="ARBA00030554"/>
    </source>
</evidence>
<keyword evidence="2 7" id="KW-0489">Methyltransferase</keyword>
<dbReference type="EC" id="2.1.1.282" evidence="7"/>
<dbReference type="Proteomes" id="UP000000254">
    <property type="component" value="Chromosome"/>
</dbReference>
<proteinExistence type="inferred from homology"/>
<dbReference type="SUPFAM" id="SSF111278">
    <property type="entry name" value="SSo0622-like"/>
    <property type="match status" value="1"/>
</dbReference>
<keyword evidence="10" id="KW-1185">Reference proteome</keyword>
<organism evidence="9 10">
    <name type="scientific">Staphylothermus marinus (strain ATCC 43588 / DSM 3639 / JCM 9404 / F1)</name>
    <dbReference type="NCBI Taxonomy" id="399550"/>
    <lineage>
        <taxon>Archaea</taxon>
        <taxon>Thermoproteota</taxon>
        <taxon>Thermoprotei</taxon>
        <taxon>Desulfurococcales</taxon>
        <taxon>Desulfurococcaceae</taxon>
        <taxon>Staphylothermus</taxon>
    </lineage>
</organism>
<comment type="function">
    <text evidence="7">S-adenosyl-L-methionine-dependent methyltransferase that acts as a component of the wyosine derivatives biosynthesis pathway. Probably methylates N-4 position of wybutosine-86 to produce wybutosine-72.</text>
</comment>